<dbReference type="EMBL" id="UZAI01006624">
    <property type="protein sequence ID" value="VDO96157.1"/>
    <property type="molecule type" value="Genomic_DNA"/>
</dbReference>
<protein>
    <recommendedName>
        <fullName evidence="1">MAP kinase-activating death domain-containing protein</fullName>
    </recommendedName>
</protein>
<gene>
    <name evidence="2" type="ORF">SMRZ_LOCUS11603</name>
</gene>
<dbReference type="PANTHER" id="PTHR13008">
    <property type="entry name" value="MAP-KINASE ACTIVATING DEATH DOMAIN PROTEIN MADD /DENN/AEX-3 C.ELEGANS"/>
    <property type="match status" value="1"/>
</dbReference>
<dbReference type="Proteomes" id="UP000277204">
    <property type="component" value="Unassembled WGS sequence"/>
</dbReference>
<reference evidence="2 3" key="1">
    <citation type="submission" date="2018-11" db="EMBL/GenBank/DDBJ databases">
        <authorList>
            <consortium name="Pathogen Informatics"/>
        </authorList>
    </citation>
    <scope>NUCLEOTIDE SEQUENCE [LARGE SCALE GENOMIC DNA]</scope>
    <source>
        <strain evidence="2 3">Zambia</strain>
    </source>
</reference>
<organism evidence="2 3">
    <name type="scientific">Schistosoma margrebowiei</name>
    <dbReference type="NCBI Taxonomy" id="48269"/>
    <lineage>
        <taxon>Eukaryota</taxon>
        <taxon>Metazoa</taxon>
        <taxon>Spiralia</taxon>
        <taxon>Lophotrochozoa</taxon>
        <taxon>Platyhelminthes</taxon>
        <taxon>Trematoda</taxon>
        <taxon>Digenea</taxon>
        <taxon>Strigeidida</taxon>
        <taxon>Schistosomatoidea</taxon>
        <taxon>Schistosomatidae</taxon>
        <taxon>Schistosoma</taxon>
    </lineage>
</organism>
<proteinExistence type="predicted"/>
<dbReference type="GO" id="GO:0005085">
    <property type="term" value="F:guanyl-nucleotide exchange factor activity"/>
    <property type="evidence" value="ECO:0007669"/>
    <property type="project" value="TreeGrafter"/>
</dbReference>
<sequence>MVEPTGTYVPANIARMGHHDRQARPPRQGMDFRPKELLLKYQNASLLKRKQMELEEDCLLVNIMHNMIAFMLMANVDRISIRKKLQRLLAKSHTGLHYSRKINDLLNSLNYLNGNDIDLNVAQSRFIVQRSHEAYRGSDESGELIFLEVISF</sequence>
<evidence type="ECO:0000313" key="3">
    <source>
        <dbReference type="Proteomes" id="UP000277204"/>
    </source>
</evidence>
<dbReference type="Pfam" id="PF23629">
    <property type="entry name" value="Death_MADD"/>
    <property type="match status" value="1"/>
</dbReference>
<dbReference type="InterPro" id="IPR039980">
    <property type="entry name" value="MADD"/>
</dbReference>
<evidence type="ECO:0000259" key="1">
    <source>
        <dbReference type="Pfam" id="PF23629"/>
    </source>
</evidence>
<dbReference type="GO" id="GO:0032483">
    <property type="term" value="P:regulation of Rab protein signal transduction"/>
    <property type="evidence" value="ECO:0007669"/>
    <property type="project" value="TreeGrafter"/>
</dbReference>
<dbReference type="PANTHER" id="PTHR13008:SF7">
    <property type="entry name" value="MAP KINASE-ACTIVATING DEATH DOMAIN PROTEIN"/>
    <property type="match status" value="1"/>
</dbReference>
<dbReference type="InterPro" id="IPR056574">
    <property type="entry name" value="Death_MADD"/>
</dbReference>
<name>A0A183M6C8_9TREM</name>
<dbReference type="GO" id="GO:0042981">
    <property type="term" value="P:regulation of apoptotic process"/>
    <property type="evidence" value="ECO:0007669"/>
    <property type="project" value="TreeGrafter"/>
</dbReference>
<feature type="domain" description="MAP kinase-activating death" evidence="1">
    <location>
        <begin position="29"/>
        <end position="104"/>
    </location>
</feature>
<dbReference type="AlphaFoldDB" id="A0A183M6C8"/>
<dbReference type="STRING" id="48269.A0A183M6C8"/>
<dbReference type="GO" id="GO:0005829">
    <property type="term" value="C:cytosol"/>
    <property type="evidence" value="ECO:0007669"/>
    <property type="project" value="TreeGrafter"/>
</dbReference>
<accession>A0A183M6C8</accession>
<keyword evidence="3" id="KW-1185">Reference proteome</keyword>
<evidence type="ECO:0000313" key="2">
    <source>
        <dbReference type="EMBL" id="VDO96157.1"/>
    </source>
</evidence>